<reference evidence="2" key="2">
    <citation type="submission" date="2024-06" db="EMBL/GenBank/DDBJ databases">
        <authorList>
            <person name="Sakai Y."/>
            <person name="Fujii T."/>
        </authorList>
    </citation>
    <scope>NUCLEOTIDE SEQUENCE</scope>
    <source>
        <strain evidence="2">M701</strain>
        <plasmid evidence="2">pM7012</plasmid>
    </source>
</reference>
<dbReference type="EMBL" id="AB853026">
    <property type="protein sequence ID" value="BAO19289.1"/>
    <property type="molecule type" value="Genomic_DNA"/>
</dbReference>
<feature type="compositionally biased region" description="Basic and acidic residues" evidence="1">
    <location>
        <begin position="14"/>
        <end position="24"/>
    </location>
</feature>
<accession>V5YPT2</accession>
<feature type="region of interest" description="Disordered" evidence="1">
    <location>
        <begin position="1"/>
        <end position="33"/>
    </location>
</feature>
<geneLocation type="plasmid" evidence="2">
    <name>pM7012</name>
</geneLocation>
<name>V5YPT2_9BURK</name>
<reference evidence="2" key="1">
    <citation type="journal article" date="2014" name="Microbiology">
        <title>A 2,4-dichlorophenoxyacetic acid degradation plasmid pM7012 discloses distribution of an unclassified megaplasmid group across bacterial species.</title>
        <authorList>
            <person name="Sakai Y."/>
            <person name="Ogawa N."/>
            <person name="Shimomura Y."/>
            <person name="Fujii T."/>
        </authorList>
    </citation>
    <scope>NUCLEOTIDE SEQUENCE</scope>
    <source>
        <strain evidence="2">M701</strain>
    </source>
</reference>
<dbReference type="AlphaFoldDB" id="V5YPT2"/>
<organism evidence="2">
    <name type="scientific">Burkholderia sp. M701</name>
    <dbReference type="NCBI Taxonomy" id="326454"/>
    <lineage>
        <taxon>Bacteria</taxon>
        <taxon>Pseudomonadati</taxon>
        <taxon>Pseudomonadota</taxon>
        <taxon>Betaproteobacteria</taxon>
        <taxon>Burkholderiales</taxon>
        <taxon>Burkholderiaceae</taxon>
        <taxon>Burkholderia</taxon>
    </lineage>
</organism>
<sequence>MLLVFQQPENSGLKSDKSDSTDKRRANRGCTQRTTVDHLVQGGVAKKHPAGVRQLIYQTNEMPNDLRFLLLGHDEPFILRVVFRKTVD</sequence>
<evidence type="ECO:0000313" key="2">
    <source>
        <dbReference type="EMBL" id="BAO19289.1"/>
    </source>
</evidence>
<proteinExistence type="predicted"/>
<protein>
    <submittedName>
        <fullName evidence="2">Uncharacterized protein</fullName>
    </submittedName>
</protein>
<keyword evidence="2" id="KW-0614">Plasmid</keyword>
<evidence type="ECO:0000256" key="1">
    <source>
        <dbReference type="SAM" id="MobiDB-lite"/>
    </source>
</evidence>